<gene>
    <name evidence="2" type="ORF">V5O48_017464</name>
</gene>
<reference evidence="2 3" key="1">
    <citation type="submission" date="2024-02" db="EMBL/GenBank/DDBJ databases">
        <title>A draft genome for the cacao thread blight pathogen Marasmius crinis-equi.</title>
        <authorList>
            <person name="Cohen S.P."/>
            <person name="Baruah I.K."/>
            <person name="Amoako-Attah I."/>
            <person name="Bukari Y."/>
            <person name="Meinhardt L.W."/>
            <person name="Bailey B.A."/>
        </authorList>
    </citation>
    <scope>NUCLEOTIDE SEQUENCE [LARGE SCALE GENOMIC DNA]</scope>
    <source>
        <strain evidence="2 3">GH-76</strain>
    </source>
</reference>
<feature type="compositionally biased region" description="Low complexity" evidence="1">
    <location>
        <begin position="34"/>
        <end position="51"/>
    </location>
</feature>
<evidence type="ECO:0000313" key="2">
    <source>
        <dbReference type="EMBL" id="KAL0564580.1"/>
    </source>
</evidence>
<dbReference type="EMBL" id="JBAHYK010002690">
    <property type="protein sequence ID" value="KAL0564580.1"/>
    <property type="molecule type" value="Genomic_DNA"/>
</dbReference>
<dbReference type="Proteomes" id="UP001465976">
    <property type="component" value="Unassembled WGS sequence"/>
</dbReference>
<evidence type="ECO:0000313" key="3">
    <source>
        <dbReference type="Proteomes" id="UP001465976"/>
    </source>
</evidence>
<organism evidence="2 3">
    <name type="scientific">Marasmius crinis-equi</name>
    <dbReference type="NCBI Taxonomy" id="585013"/>
    <lineage>
        <taxon>Eukaryota</taxon>
        <taxon>Fungi</taxon>
        <taxon>Dikarya</taxon>
        <taxon>Basidiomycota</taxon>
        <taxon>Agaricomycotina</taxon>
        <taxon>Agaricomycetes</taxon>
        <taxon>Agaricomycetidae</taxon>
        <taxon>Agaricales</taxon>
        <taxon>Marasmiineae</taxon>
        <taxon>Marasmiaceae</taxon>
        <taxon>Marasmius</taxon>
    </lineage>
</organism>
<name>A0ABR3ENY2_9AGAR</name>
<sequence length="181" mass="19182">MTMEIDNISSCMPNAMNMSYYAAAQRDVPAFFASSSSSLPSSSSSSSTKSSLGKIRIPPLCQRKLDYTLPLDDEDCDYDDQTVDSFLESIALGTPRRTAGSKRVMRAMGQGQGSGQGQVLQAMRAMRGSGSVSGFESMIAATAKTPQPLPCVQSNNPGSRLVPPSFLTSSQVDTDVAMSDA</sequence>
<comment type="caution">
    <text evidence="2">The sequence shown here is derived from an EMBL/GenBank/DDBJ whole genome shotgun (WGS) entry which is preliminary data.</text>
</comment>
<accession>A0ABR3ENY2</accession>
<feature type="region of interest" description="Disordered" evidence="1">
    <location>
        <begin position="34"/>
        <end position="53"/>
    </location>
</feature>
<protein>
    <submittedName>
        <fullName evidence="2">Uncharacterized protein</fullName>
    </submittedName>
</protein>
<feature type="region of interest" description="Disordered" evidence="1">
    <location>
        <begin position="147"/>
        <end position="181"/>
    </location>
</feature>
<evidence type="ECO:0000256" key="1">
    <source>
        <dbReference type="SAM" id="MobiDB-lite"/>
    </source>
</evidence>
<keyword evidence="3" id="KW-1185">Reference proteome</keyword>
<proteinExistence type="predicted"/>